<feature type="transmembrane region" description="Helical" evidence="2">
    <location>
        <begin position="450"/>
        <end position="475"/>
    </location>
</feature>
<keyword evidence="2" id="KW-0472">Membrane</keyword>
<reference evidence="3 4" key="1">
    <citation type="submission" date="2019-03" db="EMBL/GenBank/DDBJ databases">
        <title>Freshwater and sediment microbial communities from various areas in North America, analyzing microbe dynamics in response to fracking.</title>
        <authorList>
            <person name="Lamendella R."/>
        </authorList>
    </citation>
    <scope>NUCLEOTIDE SEQUENCE [LARGE SCALE GENOMIC DNA]</scope>
    <source>
        <strain evidence="3 4">175.2</strain>
    </source>
</reference>
<evidence type="ECO:0000313" key="3">
    <source>
        <dbReference type="EMBL" id="TCT37470.1"/>
    </source>
</evidence>
<dbReference type="EMBL" id="SMAR01000018">
    <property type="protein sequence ID" value="TCT37470.1"/>
    <property type="molecule type" value="Genomic_DNA"/>
</dbReference>
<feature type="transmembrane region" description="Helical" evidence="2">
    <location>
        <begin position="627"/>
        <end position="645"/>
    </location>
</feature>
<organism evidence="3 4">
    <name type="scientific">Martelella mediterranea</name>
    <dbReference type="NCBI Taxonomy" id="293089"/>
    <lineage>
        <taxon>Bacteria</taxon>
        <taxon>Pseudomonadati</taxon>
        <taxon>Pseudomonadota</taxon>
        <taxon>Alphaproteobacteria</taxon>
        <taxon>Hyphomicrobiales</taxon>
        <taxon>Aurantimonadaceae</taxon>
        <taxon>Martelella</taxon>
    </lineage>
</organism>
<feature type="transmembrane region" description="Helical" evidence="2">
    <location>
        <begin position="487"/>
        <end position="508"/>
    </location>
</feature>
<keyword evidence="2" id="KW-1133">Transmembrane helix</keyword>
<name>A0A4R3NR80_9HYPH</name>
<comment type="caution">
    <text evidence="3">The sequence shown here is derived from an EMBL/GenBank/DDBJ whole genome shotgun (WGS) entry which is preliminary data.</text>
</comment>
<feature type="transmembrane region" description="Helical" evidence="2">
    <location>
        <begin position="520"/>
        <end position="539"/>
    </location>
</feature>
<feature type="transmembrane region" description="Helical" evidence="2">
    <location>
        <begin position="384"/>
        <end position="403"/>
    </location>
</feature>
<keyword evidence="2" id="KW-0812">Transmembrane</keyword>
<feature type="transmembrane region" description="Helical" evidence="2">
    <location>
        <begin position="264"/>
        <end position="282"/>
    </location>
</feature>
<feature type="region of interest" description="Disordered" evidence="1">
    <location>
        <begin position="69"/>
        <end position="101"/>
    </location>
</feature>
<proteinExistence type="predicted"/>
<evidence type="ECO:0000313" key="4">
    <source>
        <dbReference type="Proteomes" id="UP000295097"/>
    </source>
</evidence>
<dbReference type="PANTHER" id="PTHR38434">
    <property type="entry name" value="BLL2549 PROTEIN"/>
    <property type="match status" value="1"/>
</dbReference>
<feature type="transmembrane region" description="Helical" evidence="2">
    <location>
        <begin position="225"/>
        <end position="258"/>
    </location>
</feature>
<accession>A0A4R3NR80</accession>
<feature type="transmembrane region" description="Helical" evidence="2">
    <location>
        <begin position="357"/>
        <end position="378"/>
    </location>
</feature>
<evidence type="ECO:0000256" key="2">
    <source>
        <dbReference type="SAM" id="Phobius"/>
    </source>
</evidence>
<feature type="transmembrane region" description="Helical" evidence="2">
    <location>
        <begin position="195"/>
        <end position="213"/>
    </location>
</feature>
<dbReference type="PANTHER" id="PTHR38434:SF1">
    <property type="entry name" value="BLL2549 PROTEIN"/>
    <property type="match status" value="1"/>
</dbReference>
<sequence length="646" mass="69369">MTSFFELLAVSLFLWLALSNSGMKKRLKSLEDDQRKNRERLELLEHWKNGAGAVASDGVESPVETSVTEVKTSQGEDTALVDDTKPENVGPAETEKTSSVTSGPPRAFVFTGTLFQQLGQWLRQNWTIALAALSLALGGVFMVQYGVENGLLTPFWRVAGALLLGALLVCAGEVIRRRYGDEKSDATRYLPSAFAGAGLITLFSAVLAARLLYGLVSAETTLAGLVVVSILAVALGWLYGSVLSAVGIIGATAAPFLVGGESESSWLFSYYFALISIIGLAVDSVKRWAWVSAVVLIVTAFAATMLYAATGGLIHYAAYLALSWLAASIIPVQNFVPSHKGQTVLATLSGSRPRADFPTRVVAAMTLFVSVAFVILSIDAQTVTEANIAVVSIALILGATLIWMHRAEALADIPIVPAAAFLAVPVVQAFEPGPLFSPFTGMSLSQAEPVSHTAASTFVTYVLILSVVASLMAFWRMYRVADNARAQLGFALGAAVFAPTMAFILQFLWSPADVFGDRVWSLYILAISAVMAFLTDRVLRDDRRSGRQLHAALFSIAALSMLALALFVLLTQTALTLALGVIVVLTIWLDRRFDLALIGIFTKLALAIIAFRLVANPGFFWAMRENTSWLAFLEAYLGTLILLYAG</sequence>
<feature type="transmembrane region" description="Helical" evidence="2">
    <location>
        <begin position="289"/>
        <end position="310"/>
    </location>
</feature>
<feature type="transmembrane region" description="Helical" evidence="2">
    <location>
        <begin position="551"/>
        <end position="568"/>
    </location>
</feature>
<evidence type="ECO:0000256" key="1">
    <source>
        <dbReference type="SAM" id="MobiDB-lite"/>
    </source>
</evidence>
<gene>
    <name evidence="3" type="ORF">EDC90_101847</name>
</gene>
<dbReference type="AlphaFoldDB" id="A0A4R3NR80"/>
<dbReference type="RefSeq" id="WP_165972829.1">
    <property type="nucleotide sequence ID" value="NZ_SMAR01000018.1"/>
</dbReference>
<feature type="transmembrane region" description="Helical" evidence="2">
    <location>
        <begin position="410"/>
        <end position="430"/>
    </location>
</feature>
<keyword evidence="4" id="KW-1185">Reference proteome</keyword>
<feature type="transmembrane region" description="Helical" evidence="2">
    <location>
        <begin position="155"/>
        <end position="175"/>
    </location>
</feature>
<dbReference type="Pfam" id="PF10101">
    <property type="entry name" value="DUF2339"/>
    <property type="match status" value="1"/>
</dbReference>
<feature type="transmembrane region" description="Helical" evidence="2">
    <location>
        <begin position="596"/>
        <end position="615"/>
    </location>
</feature>
<dbReference type="InterPro" id="IPR019286">
    <property type="entry name" value="DUF2339_TM"/>
</dbReference>
<dbReference type="Proteomes" id="UP000295097">
    <property type="component" value="Unassembled WGS sequence"/>
</dbReference>
<protein>
    <submittedName>
        <fullName evidence="3">Putative membrane protein DUF2339</fullName>
    </submittedName>
</protein>
<feature type="transmembrane region" description="Helical" evidence="2">
    <location>
        <begin position="126"/>
        <end position="143"/>
    </location>
</feature>
<feature type="transmembrane region" description="Helical" evidence="2">
    <location>
        <begin position="316"/>
        <end position="336"/>
    </location>
</feature>